<gene>
    <name evidence="7" type="ORF">AB0T83_01770</name>
</gene>
<evidence type="ECO:0000256" key="6">
    <source>
        <dbReference type="SAM" id="Phobius"/>
    </source>
</evidence>
<dbReference type="PANTHER" id="PTHR36570:SF3">
    <property type="entry name" value="DISULFIDE BOND FORMATION PROTEIN B"/>
    <property type="match status" value="1"/>
</dbReference>
<proteinExistence type="predicted"/>
<protein>
    <submittedName>
        <fullName evidence="7">Disulfide bond formation protein B</fullName>
    </submittedName>
</protein>
<keyword evidence="5 6" id="KW-0472">Membrane</keyword>
<dbReference type="Gene3D" id="1.20.1550.10">
    <property type="entry name" value="DsbB-like"/>
    <property type="match status" value="1"/>
</dbReference>
<dbReference type="PANTHER" id="PTHR36570">
    <property type="entry name" value="DISULFIDE BOND FORMATION PROTEIN B"/>
    <property type="match status" value="1"/>
</dbReference>
<reference evidence="7 8" key="1">
    <citation type="submission" date="2024-07" db="EMBL/GenBank/DDBJ databases">
        <authorList>
            <person name="Kang M."/>
        </authorList>
    </citation>
    <scope>NUCLEOTIDE SEQUENCE [LARGE SCALE GENOMIC DNA]</scope>
    <source>
        <strain evidence="7 8">DFM31</strain>
    </source>
</reference>
<keyword evidence="2" id="KW-1003">Cell membrane</keyword>
<dbReference type="InterPro" id="IPR023380">
    <property type="entry name" value="DsbB-like_sf"/>
</dbReference>
<dbReference type="SUPFAM" id="SSF158442">
    <property type="entry name" value="DsbB-like"/>
    <property type="match status" value="1"/>
</dbReference>
<keyword evidence="3 6" id="KW-0812">Transmembrane</keyword>
<evidence type="ECO:0000256" key="1">
    <source>
        <dbReference type="ARBA" id="ARBA00004651"/>
    </source>
</evidence>
<evidence type="ECO:0000256" key="2">
    <source>
        <dbReference type="ARBA" id="ARBA00022475"/>
    </source>
</evidence>
<organism evidence="7 8">
    <name type="scientific">Meridianimarinicoccus marinus</name>
    <dbReference type="NCBI Taxonomy" id="3231483"/>
    <lineage>
        <taxon>Bacteria</taxon>
        <taxon>Pseudomonadati</taxon>
        <taxon>Pseudomonadota</taxon>
        <taxon>Alphaproteobacteria</taxon>
        <taxon>Rhodobacterales</taxon>
        <taxon>Paracoccaceae</taxon>
        <taxon>Meridianimarinicoccus</taxon>
    </lineage>
</organism>
<dbReference type="Pfam" id="PF02600">
    <property type="entry name" value="DsbB"/>
    <property type="match status" value="1"/>
</dbReference>
<dbReference type="Proteomes" id="UP001553161">
    <property type="component" value="Unassembled WGS sequence"/>
</dbReference>
<evidence type="ECO:0000256" key="4">
    <source>
        <dbReference type="ARBA" id="ARBA00022989"/>
    </source>
</evidence>
<dbReference type="InterPro" id="IPR003752">
    <property type="entry name" value="DiS_bond_form_DsbB/BdbC"/>
</dbReference>
<evidence type="ECO:0000313" key="7">
    <source>
        <dbReference type="EMBL" id="MEV8465509.1"/>
    </source>
</evidence>
<feature type="transmembrane region" description="Helical" evidence="6">
    <location>
        <begin position="134"/>
        <end position="151"/>
    </location>
</feature>
<evidence type="ECO:0000313" key="8">
    <source>
        <dbReference type="Proteomes" id="UP001553161"/>
    </source>
</evidence>
<comment type="subcellular location">
    <subcellularLocation>
        <location evidence="1">Cell membrane</location>
        <topology evidence="1">Multi-pass membrane protein</topology>
    </subcellularLocation>
</comment>
<feature type="transmembrane region" description="Helical" evidence="6">
    <location>
        <begin position="61"/>
        <end position="82"/>
    </location>
</feature>
<comment type="caution">
    <text evidence="7">The sequence shown here is derived from an EMBL/GenBank/DDBJ whole genome shotgun (WGS) entry which is preliminary data.</text>
</comment>
<keyword evidence="4 6" id="KW-1133">Transmembrane helix</keyword>
<name>A0ABV3L1S2_9RHOB</name>
<keyword evidence="8" id="KW-1185">Reference proteome</keyword>
<dbReference type="EMBL" id="JBFBVU010000001">
    <property type="protein sequence ID" value="MEV8465509.1"/>
    <property type="molecule type" value="Genomic_DNA"/>
</dbReference>
<feature type="transmembrane region" description="Helical" evidence="6">
    <location>
        <begin position="39"/>
        <end position="56"/>
    </location>
</feature>
<sequence length="154" mass="16150">MPARVIGLAAAAGSLGLLLGAFAFQHIGGLAPCPICLWQRWPHAAAILLGALLLIWPARIVYALGALTAATTGALGIYHTGIERKWWAGPTSCTGSGDTLSGLSGTDLLSMDSATPLVMCDQISWEMLGLSMPSWNAVASFVFMALWLVALRRA</sequence>
<evidence type="ECO:0000256" key="3">
    <source>
        <dbReference type="ARBA" id="ARBA00022692"/>
    </source>
</evidence>
<dbReference type="InterPro" id="IPR024199">
    <property type="entry name" value="Uncharacterised_DsbB"/>
</dbReference>
<dbReference type="PIRSF" id="PIRSF033913">
    <property type="entry name" value="S-S_format_DsbB"/>
    <property type="match status" value="1"/>
</dbReference>
<dbReference type="InterPro" id="IPR050183">
    <property type="entry name" value="DsbB"/>
</dbReference>
<evidence type="ECO:0000256" key="5">
    <source>
        <dbReference type="ARBA" id="ARBA00023136"/>
    </source>
</evidence>
<accession>A0ABV3L1S2</accession>